<organism evidence="2 3">
    <name type="scientific">Oesophagostomum dentatum</name>
    <name type="common">Nodular worm</name>
    <dbReference type="NCBI Taxonomy" id="61180"/>
    <lineage>
        <taxon>Eukaryota</taxon>
        <taxon>Metazoa</taxon>
        <taxon>Ecdysozoa</taxon>
        <taxon>Nematoda</taxon>
        <taxon>Chromadorea</taxon>
        <taxon>Rhabditida</taxon>
        <taxon>Rhabditina</taxon>
        <taxon>Rhabditomorpha</taxon>
        <taxon>Strongyloidea</taxon>
        <taxon>Strongylidae</taxon>
        <taxon>Oesophagostomum</taxon>
    </lineage>
</organism>
<feature type="non-terminal residue" evidence="2">
    <location>
        <position position="118"/>
    </location>
</feature>
<feature type="compositionally biased region" description="Acidic residues" evidence="1">
    <location>
        <begin position="101"/>
        <end position="118"/>
    </location>
</feature>
<feature type="region of interest" description="Disordered" evidence="1">
    <location>
        <begin position="44"/>
        <end position="118"/>
    </location>
</feature>
<feature type="compositionally biased region" description="Low complexity" evidence="1">
    <location>
        <begin position="65"/>
        <end position="76"/>
    </location>
</feature>
<proteinExistence type="predicted"/>
<dbReference type="EMBL" id="KN609717">
    <property type="protein sequence ID" value="KHJ78496.1"/>
    <property type="molecule type" value="Genomic_DNA"/>
</dbReference>
<feature type="non-terminal residue" evidence="2">
    <location>
        <position position="1"/>
    </location>
</feature>
<accession>A0A0B1S3N1</accession>
<protein>
    <submittedName>
        <fullName evidence="2">Uncharacterized protein</fullName>
    </submittedName>
</protein>
<keyword evidence="3" id="KW-1185">Reference proteome</keyword>
<evidence type="ECO:0000313" key="2">
    <source>
        <dbReference type="EMBL" id="KHJ78496.1"/>
    </source>
</evidence>
<dbReference type="AlphaFoldDB" id="A0A0B1S3N1"/>
<gene>
    <name evidence="2" type="ORF">OESDEN_21882</name>
</gene>
<reference evidence="2 3" key="1">
    <citation type="submission" date="2014-03" db="EMBL/GenBank/DDBJ databases">
        <title>Draft genome of the hookworm Oesophagostomum dentatum.</title>
        <authorList>
            <person name="Mitreva M."/>
        </authorList>
    </citation>
    <scope>NUCLEOTIDE SEQUENCE [LARGE SCALE GENOMIC DNA]</scope>
    <source>
        <strain evidence="2 3">OD-Hann</strain>
    </source>
</reference>
<sequence>LLKLTSPRASSAPLTYANESKCARAKSVTSDVTFQVEYVSDVIVTRQDETPTELTPEPHAEDGAGDTANDAGASSAHAETNPGGLSRPETRTWMATRTPSDVDDDLDVLTPEAEESSS</sequence>
<evidence type="ECO:0000313" key="3">
    <source>
        <dbReference type="Proteomes" id="UP000053660"/>
    </source>
</evidence>
<dbReference type="Proteomes" id="UP000053660">
    <property type="component" value="Unassembled WGS sequence"/>
</dbReference>
<evidence type="ECO:0000256" key="1">
    <source>
        <dbReference type="SAM" id="MobiDB-lite"/>
    </source>
</evidence>
<name>A0A0B1S3N1_OESDE</name>